<feature type="compositionally biased region" description="Basic and acidic residues" evidence="8">
    <location>
        <begin position="88"/>
        <end position="136"/>
    </location>
</feature>
<keyword evidence="5" id="KW-0862">Zinc</keyword>
<keyword evidence="6" id="KW-0539">Nucleus</keyword>
<dbReference type="EMBL" id="JBEHCU010000260">
    <property type="protein sequence ID" value="KAL1404557.1"/>
    <property type="molecule type" value="Genomic_DNA"/>
</dbReference>
<comment type="caution">
    <text evidence="10">The sequence shown here is derived from an EMBL/GenBank/DDBJ whole genome shotgun (WGS) entry which is preliminary data.</text>
</comment>
<evidence type="ECO:0000259" key="9">
    <source>
        <dbReference type="PROSITE" id="PS50114"/>
    </source>
</evidence>
<feature type="compositionally biased region" description="Basic residues" evidence="8">
    <location>
        <begin position="143"/>
        <end position="153"/>
    </location>
</feature>
<evidence type="ECO:0000313" key="10">
    <source>
        <dbReference type="EMBL" id="KAL1404557.1"/>
    </source>
</evidence>
<keyword evidence="11" id="KW-1185">Reference proteome</keyword>
<feature type="region of interest" description="Disordered" evidence="8">
    <location>
        <begin position="40"/>
        <end position="70"/>
    </location>
</feature>
<organism evidence="10 11">
    <name type="scientific">Culex pipiens pipiens</name>
    <name type="common">Northern house mosquito</name>
    <dbReference type="NCBI Taxonomy" id="38569"/>
    <lineage>
        <taxon>Eukaryota</taxon>
        <taxon>Metazoa</taxon>
        <taxon>Ecdysozoa</taxon>
        <taxon>Arthropoda</taxon>
        <taxon>Hexapoda</taxon>
        <taxon>Insecta</taxon>
        <taxon>Pterygota</taxon>
        <taxon>Neoptera</taxon>
        <taxon>Endopterygota</taxon>
        <taxon>Diptera</taxon>
        <taxon>Nematocera</taxon>
        <taxon>Culicoidea</taxon>
        <taxon>Culicidae</taxon>
        <taxon>Culicinae</taxon>
        <taxon>Culicini</taxon>
        <taxon>Culex</taxon>
        <taxon>Culex</taxon>
    </lineage>
</organism>
<evidence type="ECO:0000256" key="8">
    <source>
        <dbReference type="SAM" id="MobiDB-lite"/>
    </source>
</evidence>
<feature type="compositionally biased region" description="Basic and acidic residues" evidence="8">
    <location>
        <begin position="40"/>
        <end position="49"/>
    </location>
</feature>
<keyword evidence="4 7" id="KW-0863">Zinc-finger</keyword>
<evidence type="ECO:0000256" key="2">
    <source>
        <dbReference type="ARBA" id="ARBA00014943"/>
    </source>
</evidence>
<dbReference type="AlphaFoldDB" id="A0ABD1E0B2"/>
<dbReference type="GO" id="GO:0008270">
    <property type="term" value="F:zinc ion binding"/>
    <property type="evidence" value="ECO:0007669"/>
    <property type="project" value="UniProtKB-KW"/>
</dbReference>
<evidence type="ECO:0000256" key="1">
    <source>
        <dbReference type="ARBA" id="ARBA00004123"/>
    </source>
</evidence>
<dbReference type="GO" id="GO:0005634">
    <property type="term" value="C:nucleus"/>
    <property type="evidence" value="ECO:0007669"/>
    <property type="project" value="UniProtKB-SubCell"/>
</dbReference>
<dbReference type="PANTHER" id="PTHR13340">
    <property type="entry name" value="GATA ZINC FINGER DOMAIN-CONTAINING"/>
    <property type="match status" value="1"/>
</dbReference>
<feature type="region of interest" description="Disordered" evidence="8">
    <location>
        <begin position="85"/>
        <end position="171"/>
    </location>
</feature>
<feature type="compositionally biased region" description="Gly residues" evidence="8">
    <location>
        <begin position="155"/>
        <end position="165"/>
    </location>
</feature>
<evidence type="ECO:0000256" key="5">
    <source>
        <dbReference type="ARBA" id="ARBA00022833"/>
    </source>
</evidence>
<keyword evidence="3" id="KW-0479">Metal-binding</keyword>
<evidence type="ECO:0000256" key="7">
    <source>
        <dbReference type="PROSITE-ProRule" id="PRU00094"/>
    </source>
</evidence>
<gene>
    <name evidence="10" type="ORF">pipiens_005307</name>
</gene>
<accession>A0ABD1E0B2</accession>
<evidence type="ECO:0000256" key="4">
    <source>
        <dbReference type="ARBA" id="ARBA00022771"/>
    </source>
</evidence>
<feature type="domain" description="GATA-type" evidence="9">
    <location>
        <begin position="3"/>
        <end position="33"/>
    </location>
</feature>
<name>A0ABD1E0B2_CULPP</name>
<dbReference type="PANTHER" id="PTHR13340:SF2">
    <property type="entry name" value="GATA ZINC FINGER DOMAIN-CONTAINING PROTEIN 1"/>
    <property type="match status" value="1"/>
</dbReference>
<evidence type="ECO:0000313" key="11">
    <source>
        <dbReference type="Proteomes" id="UP001562425"/>
    </source>
</evidence>
<dbReference type="InterPro" id="IPR000679">
    <property type="entry name" value="Znf_GATA"/>
</dbReference>
<comment type="subcellular location">
    <subcellularLocation>
        <location evidence="1">Nucleus</location>
    </subcellularLocation>
</comment>
<evidence type="ECO:0000256" key="3">
    <source>
        <dbReference type="ARBA" id="ARBA00022723"/>
    </source>
</evidence>
<dbReference type="PROSITE" id="PS50114">
    <property type="entry name" value="GATA_ZN_FINGER_2"/>
    <property type="match status" value="1"/>
</dbReference>
<protein>
    <recommendedName>
        <fullName evidence="2">GATA zinc finger domain-containing protein 1</fullName>
    </recommendedName>
</protein>
<dbReference type="InterPro" id="IPR039050">
    <property type="entry name" value="GATAD1"/>
</dbReference>
<reference evidence="10 11" key="1">
    <citation type="submission" date="2024-05" db="EMBL/GenBank/DDBJ databases">
        <title>Culex pipiens pipiens assembly and annotation.</title>
        <authorList>
            <person name="Alout H."/>
            <person name="Durand T."/>
        </authorList>
    </citation>
    <scope>NUCLEOTIDE SEQUENCE [LARGE SCALE GENOMIC DNA]</scope>
    <source>
        <strain evidence="10">HA-2024</strain>
        <tissue evidence="10">Whole body</tissue>
    </source>
</reference>
<sequence>MGPKLAPKCAHCQTGTSDRWHTVEKGVQLCGGCHERQEREQQELERELEQIQAGGPHVPSPVKQEVRKEQEEVVPTLVDVAAAAQQVEGEKVEEGAKKESEAPCDLKEEMKDEVKEEMGDDKEEKESNGEGGKEKPMPSLSPRKLRKNVRSARKGGPGSAGGNGSKTGRSRRFIFKKHPMKAPTITVTTRTVETLFHNNIYFQIGDIVSVMDAQDNIYYAQIHGLQIDSYCEKTAYITWLIPTTSSPPPNERFDPSTYLIGPEEDLPRKLSCMEFVMHAPSSYYLDRNNPYPRPDTWGPENTSKEDNSNYIWANISHLYQC</sequence>
<proteinExistence type="predicted"/>
<evidence type="ECO:0000256" key="6">
    <source>
        <dbReference type="ARBA" id="ARBA00023242"/>
    </source>
</evidence>
<dbReference type="Proteomes" id="UP001562425">
    <property type="component" value="Unassembled WGS sequence"/>
</dbReference>